<reference evidence="5" key="1">
    <citation type="submission" date="2014-07" db="EMBL/GenBank/DDBJ databases">
        <authorList>
            <person name="Hornung V.Bastian."/>
        </authorList>
    </citation>
    <scope>NUCLEOTIDE SEQUENCE</scope>
    <source>
        <strain evidence="5">PCE-S</strain>
    </source>
</reference>
<evidence type="ECO:0000256" key="3">
    <source>
        <dbReference type="SAM" id="Phobius"/>
    </source>
</evidence>
<dbReference type="PANTHER" id="PTHR32089">
    <property type="entry name" value="METHYL-ACCEPTING CHEMOTAXIS PROTEIN MCPB"/>
    <property type="match status" value="1"/>
</dbReference>
<dbReference type="Gene3D" id="1.10.287.950">
    <property type="entry name" value="Methyl-accepting chemotaxis protein"/>
    <property type="match status" value="1"/>
</dbReference>
<feature type="transmembrane region" description="Helical" evidence="3">
    <location>
        <begin position="137"/>
        <end position="157"/>
    </location>
</feature>
<name>A0A098AVR9_DESHA</name>
<dbReference type="PANTHER" id="PTHR32089:SF112">
    <property type="entry name" value="LYSOZYME-LIKE PROTEIN-RELATED"/>
    <property type="match status" value="1"/>
</dbReference>
<feature type="transmembrane region" description="Helical" evidence="3">
    <location>
        <begin position="163"/>
        <end position="182"/>
    </location>
</feature>
<evidence type="ECO:0000259" key="4">
    <source>
        <dbReference type="PROSITE" id="PS50111"/>
    </source>
</evidence>
<evidence type="ECO:0000313" key="5">
    <source>
        <dbReference type="EMBL" id="CDX00202.1"/>
    </source>
</evidence>
<dbReference type="GO" id="GO:0016020">
    <property type="term" value="C:membrane"/>
    <property type="evidence" value="ECO:0007669"/>
    <property type="project" value="InterPro"/>
</dbReference>
<gene>
    <name evidence="5" type="ORF">DPCES_0315</name>
</gene>
<dbReference type="SMART" id="SM00283">
    <property type="entry name" value="MA"/>
    <property type="match status" value="1"/>
</dbReference>
<dbReference type="EMBL" id="LK996017">
    <property type="protein sequence ID" value="CDX00202.1"/>
    <property type="molecule type" value="Genomic_DNA"/>
</dbReference>
<evidence type="ECO:0000256" key="1">
    <source>
        <dbReference type="ARBA" id="ARBA00023224"/>
    </source>
</evidence>
<keyword evidence="1 2" id="KW-0807">Transducer</keyword>
<feature type="domain" description="Methyl-accepting transducer" evidence="4">
    <location>
        <begin position="255"/>
        <end position="495"/>
    </location>
</feature>
<dbReference type="GO" id="GO:0007165">
    <property type="term" value="P:signal transduction"/>
    <property type="evidence" value="ECO:0007669"/>
    <property type="project" value="UniProtKB-KW"/>
</dbReference>
<dbReference type="RefSeq" id="WP_015942605.1">
    <property type="nucleotide sequence ID" value="NZ_LK996017.1"/>
</dbReference>
<protein>
    <submittedName>
        <fullName evidence="5">Methyl-accepting chemotaxis protein signaling domain protein</fullName>
    </submittedName>
</protein>
<dbReference type="InterPro" id="IPR004089">
    <property type="entry name" value="MCPsignal_dom"/>
</dbReference>
<keyword evidence="3" id="KW-0812">Transmembrane</keyword>
<dbReference type="Gene3D" id="6.10.340.10">
    <property type="match status" value="1"/>
</dbReference>
<keyword evidence="3" id="KW-0472">Membrane</keyword>
<accession>A0A098AVR9</accession>
<sequence length="541" mass="59246">MQRNKDVYVSNSKRNQALRLISHIAREMENVLNQSPHGDWAQVIGPLRQVIDANIGDNEFLVINSLEGQALVHSNRFREGNFVTKGELGILGTTKPVSQIYHRDTGEILLDVICPIYIKGEHRYVARMGIPLQKNKLSYNFALSSIPLFVLGLGWSWSSPSLISIGVTLGAFTLWAAYSYIFHHKIISTLNEIFRVTKSITRGNLTNSAAIKTTNELSTLSYEVNKVNNGIKSIIANITTISQKSHEISNSQAAHTKTLAESYEQLAALFQEFSAGSVEQIDGMKRASEQVLEIQAASERIRYSTQEVQISSNSARQVSQDGLRAVEDIIQEMEVISSSTYKANTSIQSLEEQALKIGEIVSIINSISGQTNLLALNAAIEAARAGEHGRGFSVVADEIRKLASDSAESAHQIMELIHSVQDMIGSASNDMSRGLVEVENGKIIIRQAGDAIHSLDQVIQGTGEKIQANTNNVDQLLLQSKNLAEVQSNAVSIASQFSLAAQQAATTMDGQMQSTQQVASMAKDLAETSEQLDNFIKRFTL</sequence>
<dbReference type="PATRIC" id="fig|49338.4.peg.336"/>
<dbReference type="SUPFAM" id="SSF58104">
    <property type="entry name" value="Methyl-accepting chemotaxis protein (MCP) signaling domain"/>
    <property type="match status" value="1"/>
</dbReference>
<keyword evidence="3" id="KW-1133">Transmembrane helix</keyword>
<dbReference type="Pfam" id="PF00015">
    <property type="entry name" value="MCPsignal"/>
    <property type="match status" value="1"/>
</dbReference>
<dbReference type="AlphaFoldDB" id="A0A098AVR9"/>
<evidence type="ECO:0000256" key="2">
    <source>
        <dbReference type="PROSITE-ProRule" id="PRU00284"/>
    </source>
</evidence>
<dbReference type="PROSITE" id="PS50111">
    <property type="entry name" value="CHEMOTAXIS_TRANSDUC_2"/>
    <property type="match status" value="1"/>
</dbReference>
<organism evidence="5">
    <name type="scientific">Desulfitobacterium hafniense</name>
    <name type="common">Desulfitobacterium frappieri</name>
    <dbReference type="NCBI Taxonomy" id="49338"/>
    <lineage>
        <taxon>Bacteria</taxon>
        <taxon>Bacillati</taxon>
        <taxon>Bacillota</taxon>
        <taxon>Clostridia</taxon>
        <taxon>Eubacteriales</taxon>
        <taxon>Desulfitobacteriaceae</taxon>
        <taxon>Desulfitobacterium</taxon>
    </lineage>
</organism>
<proteinExistence type="predicted"/>